<dbReference type="Pfam" id="PF01494">
    <property type="entry name" value="FAD_binding_3"/>
    <property type="match status" value="1"/>
</dbReference>
<dbReference type="Gene3D" id="3.40.30.120">
    <property type="match status" value="1"/>
</dbReference>
<evidence type="ECO:0000256" key="1">
    <source>
        <dbReference type="ARBA" id="ARBA00001974"/>
    </source>
</evidence>
<keyword evidence="3" id="KW-0274">FAD</keyword>
<dbReference type="InterPro" id="IPR036188">
    <property type="entry name" value="FAD/NAD-bd_sf"/>
</dbReference>
<protein>
    <submittedName>
        <fullName evidence="6">Rhinocladiella mackenziei CBS 650.93 unplaced genomic scaffold supercont1.1, whole genome shotgun sequence</fullName>
    </submittedName>
</protein>
<dbReference type="GeneID" id="25288792"/>
<name>A0A0D2JJM2_9EURO</name>
<accession>A0A0D2JJM2</accession>
<dbReference type="HOGENOM" id="CLU_1220269_0_0_1"/>
<dbReference type="RefSeq" id="XP_013276776.1">
    <property type="nucleotide sequence ID" value="XM_013421322.1"/>
</dbReference>
<dbReference type="InterPro" id="IPR050641">
    <property type="entry name" value="RIFMO-like"/>
</dbReference>
<dbReference type="Pfam" id="PF21274">
    <property type="entry name" value="Rng_hyd_C"/>
    <property type="match status" value="1"/>
</dbReference>
<evidence type="ECO:0000256" key="4">
    <source>
        <dbReference type="ARBA" id="ARBA00023002"/>
    </source>
</evidence>
<dbReference type="STRING" id="1442369.A0A0D2JJM2"/>
<dbReference type="GO" id="GO:0071949">
    <property type="term" value="F:FAD binding"/>
    <property type="evidence" value="ECO:0007669"/>
    <property type="project" value="InterPro"/>
</dbReference>
<evidence type="ECO:0000313" key="6">
    <source>
        <dbReference type="EMBL" id="KIX09640.1"/>
    </source>
</evidence>
<dbReference type="PANTHER" id="PTHR43004">
    <property type="entry name" value="TRK SYSTEM POTASSIUM UPTAKE PROTEIN"/>
    <property type="match status" value="1"/>
</dbReference>
<reference evidence="6 7" key="1">
    <citation type="submission" date="2015-01" db="EMBL/GenBank/DDBJ databases">
        <title>The Genome Sequence of Rhinocladiella mackenzie CBS 650.93.</title>
        <authorList>
            <consortium name="The Broad Institute Genomics Platform"/>
            <person name="Cuomo C."/>
            <person name="de Hoog S."/>
            <person name="Gorbushina A."/>
            <person name="Stielow B."/>
            <person name="Teixiera M."/>
            <person name="Abouelleil A."/>
            <person name="Chapman S.B."/>
            <person name="Priest M."/>
            <person name="Young S.K."/>
            <person name="Wortman J."/>
            <person name="Nusbaum C."/>
            <person name="Birren B."/>
        </authorList>
    </citation>
    <scope>NUCLEOTIDE SEQUENCE [LARGE SCALE GENOMIC DNA]</scope>
    <source>
        <strain evidence="6 7">CBS 650.93</strain>
    </source>
</reference>
<dbReference type="OrthoDB" id="2690153at2759"/>
<organism evidence="6 7">
    <name type="scientific">Rhinocladiella mackenziei CBS 650.93</name>
    <dbReference type="NCBI Taxonomy" id="1442369"/>
    <lineage>
        <taxon>Eukaryota</taxon>
        <taxon>Fungi</taxon>
        <taxon>Dikarya</taxon>
        <taxon>Ascomycota</taxon>
        <taxon>Pezizomycotina</taxon>
        <taxon>Eurotiomycetes</taxon>
        <taxon>Chaetothyriomycetidae</taxon>
        <taxon>Chaetothyriales</taxon>
        <taxon>Herpotrichiellaceae</taxon>
        <taxon>Rhinocladiella</taxon>
    </lineage>
</organism>
<dbReference type="PANTHER" id="PTHR43004:SF19">
    <property type="entry name" value="BINDING MONOOXYGENASE, PUTATIVE (JCVI)-RELATED"/>
    <property type="match status" value="1"/>
</dbReference>
<dbReference type="EMBL" id="KN847475">
    <property type="protein sequence ID" value="KIX09640.1"/>
    <property type="molecule type" value="Genomic_DNA"/>
</dbReference>
<feature type="domain" description="FAD-binding" evidence="5">
    <location>
        <begin position="1"/>
        <end position="41"/>
    </location>
</feature>
<sequence>MGGNTGIQDVYNLAWKLAYILNDKASTGLLDSYNLERVRSSGWTVQQAYSRCVNRVLKDPSVPHDKELPDETVEIGYRYPEGALITDGPVDPQDQWEDPYVPRTTVGSRIPHKVSEDTSGNKLSSLDLIKRNFVVLTTSAYSPWLDAARRQDFEVDAISVTETSRLVKDPSGELAKVLKLKEGQALLIRPDGYIAWKMTAAVENLADQLGMVLQRILRPNSMTRTRL</sequence>
<keyword evidence="7" id="KW-1185">Reference proteome</keyword>
<dbReference type="AlphaFoldDB" id="A0A0D2JJM2"/>
<gene>
    <name evidence="6" type="ORF">Z518_00721</name>
</gene>
<evidence type="ECO:0000313" key="7">
    <source>
        <dbReference type="Proteomes" id="UP000053617"/>
    </source>
</evidence>
<proteinExistence type="predicted"/>
<evidence type="ECO:0000259" key="5">
    <source>
        <dbReference type="Pfam" id="PF01494"/>
    </source>
</evidence>
<comment type="cofactor">
    <cofactor evidence="1">
        <name>FAD</name>
        <dbReference type="ChEBI" id="CHEBI:57692"/>
    </cofactor>
</comment>
<dbReference type="Gene3D" id="3.50.50.60">
    <property type="entry name" value="FAD/NAD(P)-binding domain"/>
    <property type="match status" value="1"/>
</dbReference>
<evidence type="ECO:0000256" key="2">
    <source>
        <dbReference type="ARBA" id="ARBA00022630"/>
    </source>
</evidence>
<dbReference type="VEuPathDB" id="FungiDB:Z518_00721"/>
<keyword evidence="2" id="KW-0285">Flavoprotein</keyword>
<evidence type="ECO:0000256" key="3">
    <source>
        <dbReference type="ARBA" id="ARBA00022827"/>
    </source>
</evidence>
<dbReference type="Proteomes" id="UP000053617">
    <property type="component" value="Unassembled WGS sequence"/>
</dbReference>
<dbReference type="InterPro" id="IPR002938">
    <property type="entry name" value="FAD-bd"/>
</dbReference>
<keyword evidence="4" id="KW-0560">Oxidoreductase</keyword>
<dbReference type="GO" id="GO:0016709">
    <property type="term" value="F:oxidoreductase activity, acting on paired donors, with incorporation or reduction of molecular oxygen, NAD(P)H as one donor, and incorporation of one atom of oxygen"/>
    <property type="evidence" value="ECO:0007669"/>
    <property type="project" value="UniProtKB-ARBA"/>
</dbReference>